<keyword evidence="2" id="KW-0732">Signal</keyword>
<evidence type="ECO:0000313" key="7">
    <source>
        <dbReference type="Proteomes" id="UP000183794"/>
    </source>
</evidence>
<accession>A0A1L0DYJ0</accession>
<feature type="coiled-coil region" evidence="1">
    <location>
        <begin position="37"/>
        <end position="68"/>
    </location>
</feature>
<evidence type="ECO:0000256" key="2">
    <source>
        <dbReference type="SAM" id="SignalP"/>
    </source>
</evidence>
<dbReference type="InterPro" id="IPR008503">
    <property type="entry name" value="Asp_endopeptidase"/>
</dbReference>
<dbReference type="EMBL" id="FPLD01000085">
    <property type="protein sequence ID" value="SGZ07100.1"/>
    <property type="molecule type" value="Genomic_DNA"/>
</dbReference>
<evidence type="ECO:0000313" key="5">
    <source>
        <dbReference type="EMBL" id="SGZ07100.1"/>
    </source>
</evidence>
<dbReference type="PANTHER" id="PTHR38037:SF2">
    <property type="entry name" value="ATP-DEPENDENT ZINC PROTEASE DOMAIN-CONTAINING PROTEIN-RELATED"/>
    <property type="match status" value="1"/>
</dbReference>
<protein>
    <submittedName>
        <fullName evidence="5">ATP-dependent Zn protease</fullName>
    </submittedName>
</protein>
<sequence length="275" mass="30942">MYKLKTHRQLLTGIILSALLSGCASVDQFLNQDGTSSQTLHSQIAQQNQQIEQLVKQQNTILTELQKQPELFAQQQLGIAQLSHKLESYIKLRQQVANNSQLIASCPTDKSVEVIKDTEHFSLVQSSEAITPIDKLVIGSEELVLLSDLQNKYKARIDTGATTSSLNATNIIEFERDGKKWVRFNFSQAVDNDTQIIEAKIARTILIRQANNSESTRRQIIELPVQLGDIKMLTEFTLADRSHMTFPVLLGRTFLKDIAMVDVARTYTLTESVIQ</sequence>
<reference evidence="4 6" key="2">
    <citation type="submission" date="2016-11" db="EMBL/GenBank/DDBJ databases">
        <authorList>
            <person name="Klemetsen T."/>
        </authorList>
    </citation>
    <scope>NUCLEOTIDE SEQUENCE [LARGE SCALE GENOMIC DNA]</scope>
    <source>
        <strain evidence="4">MT 2528</strain>
    </source>
</reference>
<evidence type="ECO:0000256" key="1">
    <source>
        <dbReference type="SAM" id="Coils"/>
    </source>
</evidence>
<reference evidence="5 7" key="1">
    <citation type="submission" date="2016-11" db="EMBL/GenBank/DDBJ databases">
        <authorList>
            <person name="Jaros S."/>
            <person name="Januszkiewicz K."/>
            <person name="Wedrychowicz H."/>
        </authorList>
    </citation>
    <scope>NUCLEOTIDE SEQUENCE [LARGE SCALE GENOMIC DNA]</scope>
    <source>
        <strain evidence="5">NVI 5450</strain>
    </source>
</reference>
<feature type="domain" description="Retropepsin-like aspartic endopeptidase" evidence="3">
    <location>
        <begin position="137"/>
        <end position="269"/>
    </location>
</feature>
<dbReference type="AlphaFoldDB" id="A0A1L0DYJ0"/>
<keyword evidence="5" id="KW-0378">Hydrolase</keyword>
<dbReference type="InterPro" id="IPR021109">
    <property type="entry name" value="Peptidase_aspartic_dom_sf"/>
</dbReference>
<evidence type="ECO:0000313" key="6">
    <source>
        <dbReference type="Proteomes" id="UP000182660"/>
    </source>
</evidence>
<dbReference type="PROSITE" id="PS51257">
    <property type="entry name" value="PROKAR_LIPOPROTEIN"/>
    <property type="match status" value="1"/>
</dbReference>
<keyword evidence="6" id="KW-1185">Reference proteome</keyword>
<dbReference type="Proteomes" id="UP000182660">
    <property type="component" value="Unassembled WGS sequence"/>
</dbReference>
<dbReference type="GO" id="GO:0008233">
    <property type="term" value="F:peptidase activity"/>
    <property type="evidence" value="ECO:0007669"/>
    <property type="project" value="UniProtKB-KW"/>
</dbReference>
<dbReference type="Pfam" id="PF05618">
    <property type="entry name" value="Zn_protease"/>
    <property type="match status" value="1"/>
</dbReference>
<dbReference type="GO" id="GO:0006508">
    <property type="term" value="P:proteolysis"/>
    <property type="evidence" value="ECO:0007669"/>
    <property type="project" value="UniProtKB-KW"/>
</dbReference>
<gene>
    <name evidence="4" type="ORF">MT2528_2944</name>
    <name evidence="5" type="ORF">NVI5450_3141</name>
</gene>
<dbReference type="SUPFAM" id="SSF50630">
    <property type="entry name" value="Acid proteases"/>
    <property type="match status" value="1"/>
</dbReference>
<keyword evidence="5" id="KW-0645">Protease</keyword>
<evidence type="ECO:0000259" key="3">
    <source>
        <dbReference type="Pfam" id="PF05618"/>
    </source>
</evidence>
<dbReference type="PANTHER" id="PTHR38037">
    <property type="entry name" value="ZN_PROTEASE DOMAIN-CONTAINING PROTEIN"/>
    <property type="match status" value="1"/>
</dbReference>
<name>A0A1L0DYJ0_9GAMM</name>
<organism evidence="5 7">
    <name type="scientific">Moritella viscosa</name>
    <dbReference type="NCBI Taxonomy" id="80854"/>
    <lineage>
        <taxon>Bacteria</taxon>
        <taxon>Pseudomonadati</taxon>
        <taxon>Pseudomonadota</taxon>
        <taxon>Gammaproteobacteria</taxon>
        <taxon>Alteromonadales</taxon>
        <taxon>Moritellaceae</taxon>
        <taxon>Moritella</taxon>
    </lineage>
</organism>
<keyword evidence="1" id="KW-0175">Coiled coil</keyword>
<proteinExistence type="predicted"/>
<dbReference type="Proteomes" id="UP000183794">
    <property type="component" value="Unassembled WGS sequence"/>
</dbReference>
<feature type="chain" id="PRO_5010176835" evidence="2">
    <location>
        <begin position="27"/>
        <end position="275"/>
    </location>
</feature>
<feature type="signal peptide" evidence="2">
    <location>
        <begin position="1"/>
        <end position="26"/>
    </location>
</feature>
<dbReference type="EMBL" id="FPLJ01000064">
    <property type="protein sequence ID" value="SGY95217.1"/>
    <property type="molecule type" value="Genomic_DNA"/>
</dbReference>
<dbReference type="Gene3D" id="2.40.70.10">
    <property type="entry name" value="Acid Proteases"/>
    <property type="match status" value="1"/>
</dbReference>
<evidence type="ECO:0000313" key="4">
    <source>
        <dbReference type="EMBL" id="SGY95217.1"/>
    </source>
</evidence>